<dbReference type="PROSITE" id="PS50158">
    <property type="entry name" value="ZF_CCHC"/>
    <property type="match status" value="1"/>
</dbReference>
<gene>
    <name evidence="3" type="ORF">ILUMI_03681</name>
</gene>
<organism evidence="3 4">
    <name type="scientific">Ignelater luminosus</name>
    <name type="common">Cucubano</name>
    <name type="synonym">Pyrophorus luminosus</name>
    <dbReference type="NCBI Taxonomy" id="2038154"/>
    <lineage>
        <taxon>Eukaryota</taxon>
        <taxon>Metazoa</taxon>
        <taxon>Ecdysozoa</taxon>
        <taxon>Arthropoda</taxon>
        <taxon>Hexapoda</taxon>
        <taxon>Insecta</taxon>
        <taxon>Pterygota</taxon>
        <taxon>Neoptera</taxon>
        <taxon>Endopterygota</taxon>
        <taxon>Coleoptera</taxon>
        <taxon>Polyphaga</taxon>
        <taxon>Elateriformia</taxon>
        <taxon>Elateroidea</taxon>
        <taxon>Elateridae</taxon>
        <taxon>Agrypninae</taxon>
        <taxon>Pyrophorini</taxon>
        <taxon>Ignelater</taxon>
    </lineage>
</organism>
<sequence>MVARIQRSSELLSTYFHGEYGLCRALNLTFSEAKEQILAGLSSKYIVQRLPANNHEDTHQLLHDILEFTRLNEYVMRPTRRESTEKKIKGGKTVQSKAENTCYKCGEKWHYKSECKKKAMKSIRLDKVTLYGYGCSSNPVKYIGVLEAPEEMNLVKLETVMLCVVLDHVQTVDVIKGRKFTKDPTIAY</sequence>
<dbReference type="OrthoDB" id="6503602at2759"/>
<dbReference type="Proteomes" id="UP000801492">
    <property type="component" value="Unassembled WGS sequence"/>
</dbReference>
<dbReference type="GO" id="GO:0003676">
    <property type="term" value="F:nucleic acid binding"/>
    <property type="evidence" value="ECO:0007669"/>
    <property type="project" value="InterPro"/>
</dbReference>
<protein>
    <recommendedName>
        <fullName evidence="2">CCHC-type domain-containing protein</fullName>
    </recommendedName>
</protein>
<evidence type="ECO:0000313" key="4">
    <source>
        <dbReference type="Proteomes" id="UP000801492"/>
    </source>
</evidence>
<keyword evidence="1" id="KW-0863">Zinc-finger</keyword>
<dbReference type="GO" id="GO:0008270">
    <property type="term" value="F:zinc ion binding"/>
    <property type="evidence" value="ECO:0007669"/>
    <property type="project" value="UniProtKB-KW"/>
</dbReference>
<dbReference type="AlphaFoldDB" id="A0A8K0GFA1"/>
<proteinExistence type="predicted"/>
<accession>A0A8K0GFA1</accession>
<keyword evidence="1" id="KW-0862">Zinc</keyword>
<keyword evidence="1" id="KW-0479">Metal-binding</keyword>
<name>A0A8K0GFA1_IGNLU</name>
<reference evidence="3" key="1">
    <citation type="submission" date="2019-08" db="EMBL/GenBank/DDBJ databases">
        <title>The genome of the North American firefly Photinus pyralis.</title>
        <authorList>
            <consortium name="Photinus pyralis genome working group"/>
            <person name="Fallon T.R."/>
            <person name="Sander Lower S.E."/>
            <person name="Weng J.-K."/>
        </authorList>
    </citation>
    <scope>NUCLEOTIDE SEQUENCE</scope>
    <source>
        <strain evidence="3">TRF0915ILg1</strain>
        <tissue evidence="3">Whole body</tissue>
    </source>
</reference>
<evidence type="ECO:0000256" key="1">
    <source>
        <dbReference type="PROSITE-ProRule" id="PRU00047"/>
    </source>
</evidence>
<dbReference type="Gene3D" id="4.10.60.10">
    <property type="entry name" value="Zinc finger, CCHC-type"/>
    <property type="match status" value="1"/>
</dbReference>
<dbReference type="EMBL" id="VTPC01001274">
    <property type="protein sequence ID" value="KAF2902505.1"/>
    <property type="molecule type" value="Genomic_DNA"/>
</dbReference>
<feature type="domain" description="CCHC-type" evidence="2">
    <location>
        <begin position="102"/>
        <end position="117"/>
    </location>
</feature>
<keyword evidence="4" id="KW-1185">Reference proteome</keyword>
<dbReference type="InterPro" id="IPR036875">
    <property type="entry name" value="Znf_CCHC_sf"/>
</dbReference>
<evidence type="ECO:0000313" key="3">
    <source>
        <dbReference type="EMBL" id="KAF2902505.1"/>
    </source>
</evidence>
<evidence type="ECO:0000259" key="2">
    <source>
        <dbReference type="PROSITE" id="PS50158"/>
    </source>
</evidence>
<comment type="caution">
    <text evidence="3">The sequence shown here is derived from an EMBL/GenBank/DDBJ whole genome shotgun (WGS) entry which is preliminary data.</text>
</comment>
<dbReference type="SUPFAM" id="SSF57756">
    <property type="entry name" value="Retrovirus zinc finger-like domains"/>
    <property type="match status" value="1"/>
</dbReference>
<dbReference type="InterPro" id="IPR001878">
    <property type="entry name" value="Znf_CCHC"/>
</dbReference>